<dbReference type="Proteomes" id="UP000053477">
    <property type="component" value="Unassembled WGS sequence"/>
</dbReference>
<dbReference type="EMBL" id="KQ086883">
    <property type="protein sequence ID" value="KLO03913.1"/>
    <property type="molecule type" value="Genomic_DNA"/>
</dbReference>
<evidence type="ECO:0000256" key="1">
    <source>
        <dbReference type="SAM" id="MobiDB-lite"/>
    </source>
</evidence>
<sequence>MAEIPLVRCAITVMKVPPEKRLIALRSTLVLPQASIWVEDLNTQLELLHLPPFGQCEFVSIFPGAFPGENVSDESLGQVQRKLDEGESDVVVYGEKFGQQFASSPSLDEGIDNLQPVVTGALVGAWQNATHSDMIPLNQGEIRPGRIASRVQWSVNKLEAGKNLVRSLQQNPIAAAICAHWRSGLEDFRNVMIQLGDFPSQNRKEVIAAYLSTTHRLTYSAQRPTQQSTSASTTSPDRSSDSRGHHLQSAQASASIPMQAPSETLPYLQSSPRAHAQRASAGRTNDGMTEGPLAPDFLQSGFSLKDENDKYQLYIPSDNQATPTSSAPVAPSSGPPHHNTSHVDTPTHTTRQADQGNFKTFNTYEEFRSFFFDAGPRARTLLVLAAMGSSRKAILAKRSSKRWEALLNEEYLVWLFDTSNDLVEIGTVSTHHTTWETLRSAIEGLDASFLQRQYLLMNLEVLEEQGPAI</sequence>
<reference evidence="2 3" key="1">
    <citation type="submission" date="2015-04" db="EMBL/GenBank/DDBJ databases">
        <title>Complete genome sequence of Schizopora paradoxa KUC8140, a cosmopolitan wood degrader in East Asia.</title>
        <authorList>
            <consortium name="DOE Joint Genome Institute"/>
            <person name="Min B."/>
            <person name="Park H."/>
            <person name="Jang Y."/>
            <person name="Kim J.-J."/>
            <person name="Kim K.H."/>
            <person name="Pangilinan J."/>
            <person name="Lipzen A."/>
            <person name="Riley R."/>
            <person name="Grigoriev I.V."/>
            <person name="Spatafora J.W."/>
            <person name="Choi I.-G."/>
        </authorList>
    </citation>
    <scope>NUCLEOTIDE SEQUENCE [LARGE SCALE GENOMIC DNA]</scope>
    <source>
        <strain evidence="2 3">KUC8140</strain>
    </source>
</reference>
<dbReference type="AlphaFoldDB" id="A0A0H2R3A9"/>
<dbReference type="InParanoid" id="A0A0H2R3A9"/>
<accession>A0A0H2R3A9</accession>
<proteinExistence type="predicted"/>
<gene>
    <name evidence="2" type="ORF">SCHPADRAFT_948183</name>
</gene>
<name>A0A0H2R3A9_9AGAM</name>
<organism evidence="2 3">
    <name type="scientific">Schizopora paradoxa</name>
    <dbReference type="NCBI Taxonomy" id="27342"/>
    <lineage>
        <taxon>Eukaryota</taxon>
        <taxon>Fungi</taxon>
        <taxon>Dikarya</taxon>
        <taxon>Basidiomycota</taxon>
        <taxon>Agaricomycotina</taxon>
        <taxon>Agaricomycetes</taxon>
        <taxon>Hymenochaetales</taxon>
        <taxon>Schizoporaceae</taxon>
        <taxon>Schizopora</taxon>
    </lineage>
</organism>
<evidence type="ECO:0000313" key="2">
    <source>
        <dbReference type="EMBL" id="KLO03913.1"/>
    </source>
</evidence>
<keyword evidence="3" id="KW-1185">Reference proteome</keyword>
<feature type="compositionally biased region" description="Polar residues" evidence="1">
    <location>
        <begin position="342"/>
        <end position="356"/>
    </location>
</feature>
<protein>
    <submittedName>
        <fullName evidence="2">Uncharacterized protein</fullName>
    </submittedName>
</protein>
<evidence type="ECO:0000313" key="3">
    <source>
        <dbReference type="Proteomes" id="UP000053477"/>
    </source>
</evidence>
<feature type="compositionally biased region" description="Low complexity" evidence="1">
    <location>
        <begin position="321"/>
        <end position="336"/>
    </location>
</feature>
<feature type="compositionally biased region" description="Low complexity" evidence="1">
    <location>
        <begin position="220"/>
        <end position="237"/>
    </location>
</feature>
<feature type="region of interest" description="Disordered" evidence="1">
    <location>
        <begin position="316"/>
        <end position="356"/>
    </location>
</feature>
<feature type="region of interest" description="Disordered" evidence="1">
    <location>
        <begin position="271"/>
        <end position="300"/>
    </location>
</feature>
<feature type="region of interest" description="Disordered" evidence="1">
    <location>
        <begin position="218"/>
        <end position="259"/>
    </location>
</feature>